<feature type="compositionally biased region" description="Polar residues" evidence="2">
    <location>
        <begin position="1070"/>
        <end position="1080"/>
    </location>
</feature>
<name>A0A6M1T6Z1_9BACT</name>
<sequence>MKSPSKEPTYQMMQQYLSVLKKHYRQLLRKQRLSVALLFFAVLLLGFFIAGITELFFYLPAPVKITVGLTLLVLASIAVYLLYHRLESPTFKQFYQRFCSTHALPQLSDALDLYHDSENKDRPLQQAAIKQNTEQLNPEEVEAKIKHFLKQHPSYKYYQSGIAGLAGTLLLFITLSTLQPGAVNRMAHVWINYTPPNPYSFTIEPGTTTIEQGESIIPRIIFEDEIPENLSLAFKTDIENDYRKREATQINENQASFAPISLTTSGRYYFNMDGFKSPTHQISVQLRPRLEQLTVHIIPPSYTRLDTSSYSYPFSQIKAYQGSRLALSATTNKAISELEISHSARTDTVLHIDNSSDSLIVRDQWEITQPDTVSFNMADEAGLSNKNKFRFVVNPRRDRSPFVNITAPENNIQMKTAEDILIQYEAGDDFGLTSATLNYELQQAFKKEPEHGSISLGRPSMSKQEQYRWAIPELNPKPRDVITYWIEVTDNDGYNGYKTGRSQKMVISFPSMTEYMDELETEEEKVTESLDDISESFEQMEREYDEFKEKLKKNPETNWEQKKQLQQVEQERQKIDKKVDDLNKKFEQIREEIEKSHAMSPETLKAYDELQKLMKEINNPELQKALEELQKSLGEMSPDEMRKALENYEFNEEIYKQRINRTKELFKTLKLNSDLDKMAKSLEELAKQEKEVSESEQSPAEDLEQQKAIQDDFEQLREQLEQLDKNAPEKTKDRVQKLKETSQQRMEQTKQKLQENIEKLQKQQQAPKSDPKTRQQQQNIQKQMQQMAQQMRSAKQQMSQQRKKVNSRALEYILYSLINLSTNQEELTRETENLPPRSRAFVTKARKEKNISQQFTVLSDSLYKLSSEIPSFSNRINKKKVEIENKLSRAVNTLSERDKSNSIYTQRQSLGGINELSSMIASLLEQLQNQQNGGSGGGMSMQQMIEQMQKMSGQQQKLNQQIQNMINDIQGNRLSKDQTKRLNQLSKQQNRIRKQLKKMQQSGELESGDRVLSELERMSDQMEDAINDLRGGQLDQQLMQRQQNILSRMLSAEKAVQERGKEDRREATTAKEQQQSSSPDITLEELQQRIRKMLNDPNRTKFSEDYQRLIEQYFELLEEQENGVIN</sequence>
<feature type="transmembrane region" description="Helical" evidence="3">
    <location>
        <begin position="65"/>
        <end position="83"/>
    </location>
</feature>
<evidence type="ECO:0000256" key="3">
    <source>
        <dbReference type="SAM" id="Phobius"/>
    </source>
</evidence>
<accession>A0A6M1T6Z1</accession>
<keyword evidence="3" id="KW-1133">Transmembrane helix</keyword>
<dbReference type="AlphaFoldDB" id="A0A6M1T6Z1"/>
<feature type="region of interest" description="Disordered" evidence="2">
    <location>
        <begin position="721"/>
        <end position="803"/>
    </location>
</feature>
<reference evidence="4 5" key="1">
    <citation type="submission" date="2020-02" db="EMBL/GenBank/DDBJ databases">
        <title>Aliifodinibius halophilus 2W32, complete genome.</title>
        <authorList>
            <person name="Li Y."/>
            <person name="Wu S."/>
        </authorList>
    </citation>
    <scope>NUCLEOTIDE SEQUENCE [LARGE SCALE GENOMIC DNA]</scope>
    <source>
        <strain evidence="4 5">2W32</strain>
    </source>
</reference>
<feature type="compositionally biased region" description="Basic and acidic residues" evidence="2">
    <location>
        <begin position="1057"/>
        <end position="1069"/>
    </location>
</feature>
<feature type="coiled-coil region" evidence="1">
    <location>
        <begin position="913"/>
        <end position="1032"/>
    </location>
</feature>
<keyword evidence="5" id="KW-1185">Reference proteome</keyword>
<feature type="compositionally biased region" description="Low complexity" evidence="2">
    <location>
        <begin position="775"/>
        <end position="800"/>
    </location>
</feature>
<keyword evidence="3" id="KW-0472">Membrane</keyword>
<dbReference type="RefSeq" id="WP_165266868.1">
    <property type="nucleotide sequence ID" value="NZ_JAALLS010000005.1"/>
</dbReference>
<dbReference type="Proteomes" id="UP000479132">
    <property type="component" value="Unassembled WGS sequence"/>
</dbReference>
<evidence type="ECO:0000256" key="2">
    <source>
        <dbReference type="SAM" id="MobiDB-lite"/>
    </source>
</evidence>
<dbReference type="Gene3D" id="1.10.287.950">
    <property type="entry name" value="Methyl-accepting chemotaxis protein"/>
    <property type="match status" value="1"/>
</dbReference>
<proteinExistence type="predicted"/>
<keyword evidence="3" id="KW-0812">Transmembrane</keyword>
<feature type="coiled-coil region" evidence="1">
    <location>
        <begin position="512"/>
        <end position="599"/>
    </location>
</feature>
<evidence type="ECO:0008006" key="6">
    <source>
        <dbReference type="Google" id="ProtNLM"/>
    </source>
</evidence>
<keyword evidence="1" id="KW-0175">Coiled coil</keyword>
<comment type="caution">
    <text evidence="4">The sequence shown here is derived from an EMBL/GenBank/DDBJ whole genome shotgun (WGS) entry which is preliminary data.</text>
</comment>
<dbReference type="EMBL" id="JAALLS010000005">
    <property type="protein sequence ID" value="NGP87791.1"/>
    <property type="molecule type" value="Genomic_DNA"/>
</dbReference>
<feature type="region of interest" description="Disordered" evidence="2">
    <location>
        <begin position="1057"/>
        <end position="1082"/>
    </location>
</feature>
<evidence type="ECO:0000313" key="4">
    <source>
        <dbReference type="EMBL" id="NGP87791.1"/>
    </source>
</evidence>
<feature type="transmembrane region" description="Helical" evidence="3">
    <location>
        <begin position="157"/>
        <end position="178"/>
    </location>
</feature>
<evidence type="ECO:0000256" key="1">
    <source>
        <dbReference type="SAM" id="Coils"/>
    </source>
</evidence>
<evidence type="ECO:0000313" key="5">
    <source>
        <dbReference type="Proteomes" id="UP000479132"/>
    </source>
</evidence>
<organism evidence="4 5">
    <name type="scientific">Fodinibius halophilus</name>
    <dbReference type="NCBI Taxonomy" id="1736908"/>
    <lineage>
        <taxon>Bacteria</taxon>
        <taxon>Pseudomonadati</taxon>
        <taxon>Balneolota</taxon>
        <taxon>Balneolia</taxon>
        <taxon>Balneolales</taxon>
        <taxon>Balneolaceae</taxon>
        <taxon>Fodinibius</taxon>
    </lineage>
</organism>
<feature type="compositionally biased region" description="Basic and acidic residues" evidence="2">
    <location>
        <begin position="721"/>
        <end position="761"/>
    </location>
</feature>
<feature type="transmembrane region" description="Helical" evidence="3">
    <location>
        <begin position="35"/>
        <end position="59"/>
    </location>
</feature>
<gene>
    <name evidence="4" type="ORF">G3569_05465</name>
</gene>
<protein>
    <recommendedName>
        <fullName evidence="6">DUF4175 family protein</fullName>
    </recommendedName>
</protein>